<dbReference type="InterPro" id="IPR017972">
    <property type="entry name" value="Cyt_P450_CS"/>
</dbReference>
<evidence type="ECO:0000256" key="10">
    <source>
        <dbReference type="ARBA" id="ARBA00023136"/>
    </source>
</evidence>
<dbReference type="GO" id="GO:0016705">
    <property type="term" value="F:oxidoreductase activity, acting on paired donors, with incorporation or reduction of molecular oxygen"/>
    <property type="evidence" value="ECO:0007669"/>
    <property type="project" value="InterPro"/>
</dbReference>
<proteinExistence type="inferred from homology"/>
<dbReference type="InterPro" id="IPR036396">
    <property type="entry name" value="Cyt_P450_sf"/>
</dbReference>
<keyword evidence="5 11" id="KW-0479">Metal-binding</keyword>
<evidence type="ECO:0000256" key="4">
    <source>
        <dbReference type="ARBA" id="ARBA00022692"/>
    </source>
</evidence>
<dbReference type="AlphaFoldDB" id="A0AAV5X2M5"/>
<reference evidence="14" key="1">
    <citation type="submission" date="2023-10" db="EMBL/GenBank/DDBJ databases">
        <title>Genome assembly of Pristionchus species.</title>
        <authorList>
            <person name="Yoshida K."/>
            <person name="Sommer R.J."/>
        </authorList>
    </citation>
    <scope>NUCLEOTIDE SEQUENCE</scope>
    <source>
        <strain evidence="14">RS5133</strain>
    </source>
</reference>
<evidence type="ECO:0000313" key="15">
    <source>
        <dbReference type="Proteomes" id="UP001432322"/>
    </source>
</evidence>
<dbReference type="InterPro" id="IPR002401">
    <property type="entry name" value="Cyt_P450_E_grp-I"/>
</dbReference>
<evidence type="ECO:0000256" key="12">
    <source>
        <dbReference type="RuleBase" id="RU000461"/>
    </source>
</evidence>
<evidence type="ECO:0000313" key="14">
    <source>
        <dbReference type="EMBL" id="GMT37742.1"/>
    </source>
</evidence>
<name>A0AAV5X2M5_9BILA</name>
<evidence type="ECO:0008006" key="16">
    <source>
        <dbReference type="Google" id="ProtNLM"/>
    </source>
</evidence>
<keyword evidence="3 11" id="KW-0349">Heme</keyword>
<dbReference type="InterPro" id="IPR001128">
    <property type="entry name" value="Cyt_P450"/>
</dbReference>
<dbReference type="GO" id="GO:0004497">
    <property type="term" value="F:monooxygenase activity"/>
    <property type="evidence" value="ECO:0007669"/>
    <property type="project" value="UniProtKB-KW"/>
</dbReference>
<evidence type="ECO:0000256" key="3">
    <source>
        <dbReference type="ARBA" id="ARBA00022617"/>
    </source>
</evidence>
<evidence type="ECO:0000256" key="8">
    <source>
        <dbReference type="ARBA" id="ARBA00023004"/>
    </source>
</evidence>
<dbReference type="PROSITE" id="PS00086">
    <property type="entry name" value="CYTOCHROME_P450"/>
    <property type="match status" value="1"/>
</dbReference>
<evidence type="ECO:0000256" key="5">
    <source>
        <dbReference type="ARBA" id="ARBA00022723"/>
    </source>
</evidence>
<evidence type="ECO:0000256" key="2">
    <source>
        <dbReference type="ARBA" id="ARBA00010617"/>
    </source>
</evidence>
<evidence type="ECO:0000256" key="11">
    <source>
        <dbReference type="PIRSR" id="PIRSR602401-1"/>
    </source>
</evidence>
<keyword evidence="7 12" id="KW-0560">Oxidoreductase</keyword>
<keyword evidence="4" id="KW-0812">Transmembrane</keyword>
<comment type="similarity">
    <text evidence="2 12">Belongs to the cytochrome P450 family.</text>
</comment>
<organism evidence="14 15">
    <name type="scientific">Pristionchus fissidentatus</name>
    <dbReference type="NCBI Taxonomy" id="1538716"/>
    <lineage>
        <taxon>Eukaryota</taxon>
        <taxon>Metazoa</taxon>
        <taxon>Ecdysozoa</taxon>
        <taxon>Nematoda</taxon>
        <taxon>Chromadorea</taxon>
        <taxon>Rhabditida</taxon>
        <taxon>Rhabditina</taxon>
        <taxon>Diplogasteromorpha</taxon>
        <taxon>Diplogasteroidea</taxon>
        <taxon>Neodiplogasteridae</taxon>
        <taxon>Pristionchus</taxon>
    </lineage>
</organism>
<dbReference type="PRINTS" id="PR00463">
    <property type="entry name" value="EP450I"/>
</dbReference>
<feature type="non-terminal residue" evidence="14">
    <location>
        <position position="1"/>
    </location>
</feature>
<dbReference type="GO" id="GO:0005506">
    <property type="term" value="F:iron ion binding"/>
    <property type="evidence" value="ECO:0007669"/>
    <property type="project" value="InterPro"/>
</dbReference>
<protein>
    <recommendedName>
        <fullName evidence="16">Cytochrome P450</fullName>
    </recommendedName>
</protein>
<keyword evidence="6" id="KW-1133">Transmembrane helix</keyword>
<dbReference type="PANTHER" id="PTHR24282:SF211">
    <property type="entry name" value="CYTOCHROME P450-RELATED"/>
    <property type="match status" value="1"/>
</dbReference>
<gene>
    <name evidence="14" type="ORF">PFISCL1PPCAC_29040</name>
    <name evidence="13" type="ORF">PFISCL1PPCAC_8572</name>
</gene>
<sequence>CMATTTVCGLEIEKDTDIAVDTFSLHFDPEIWGADAAEFKPERWLEDRKIPQAAYIPFGAGPRICIGMRLALMEEKMALAHLLRRFDLKKGTEVS</sequence>
<dbReference type="GO" id="GO:0020037">
    <property type="term" value="F:heme binding"/>
    <property type="evidence" value="ECO:0007669"/>
    <property type="project" value="InterPro"/>
</dbReference>
<evidence type="ECO:0000256" key="6">
    <source>
        <dbReference type="ARBA" id="ARBA00022989"/>
    </source>
</evidence>
<comment type="subcellular location">
    <subcellularLocation>
        <location evidence="1">Membrane</location>
    </subcellularLocation>
</comment>
<evidence type="ECO:0000256" key="7">
    <source>
        <dbReference type="ARBA" id="ARBA00023002"/>
    </source>
</evidence>
<keyword evidence="15" id="KW-1185">Reference proteome</keyword>
<accession>A0AAV5X2M5</accession>
<comment type="caution">
    <text evidence="14">The sequence shown here is derived from an EMBL/GenBank/DDBJ whole genome shotgun (WGS) entry which is preliminary data.</text>
</comment>
<evidence type="ECO:0000313" key="13">
    <source>
        <dbReference type="EMBL" id="GMT17275.1"/>
    </source>
</evidence>
<comment type="cofactor">
    <cofactor evidence="11">
        <name>heme</name>
        <dbReference type="ChEBI" id="CHEBI:30413"/>
    </cofactor>
</comment>
<dbReference type="EMBL" id="BTSY01000003">
    <property type="protein sequence ID" value="GMT17275.1"/>
    <property type="molecule type" value="Genomic_DNA"/>
</dbReference>
<dbReference type="Gene3D" id="1.10.630.10">
    <property type="entry name" value="Cytochrome P450"/>
    <property type="match status" value="1"/>
</dbReference>
<dbReference type="PANTHER" id="PTHR24282">
    <property type="entry name" value="CYTOCHROME P450 FAMILY MEMBER"/>
    <property type="match status" value="1"/>
</dbReference>
<dbReference type="SUPFAM" id="SSF48264">
    <property type="entry name" value="Cytochrome P450"/>
    <property type="match status" value="1"/>
</dbReference>
<dbReference type="InterPro" id="IPR050665">
    <property type="entry name" value="Cytochrome_P450_Monooxygen"/>
</dbReference>
<dbReference type="Pfam" id="PF00067">
    <property type="entry name" value="p450"/>
    <property type="match status" value="1"/>
</dbReference>
<evidence type="ECO:0000256" key="1">
    <source>
        <dbReference type="ARBA" id="ARBA00004370"/>
    </source>
</evidence>
<keyword evidence="8 11" id="KW-0408">Iron</keyword>
<evidence type="ECO:0000256" key="9">
    <source>
        <dbReference type="ARBA" id="ARBA00023033"/>
    </source>
</evidence>
<dbReference type="Proteomes" id="UP001432322">
    <property type="component" value="Unassembled WGS sequence"/>
</dbReference>
<dbReference type="GO" id="GO:0016020">
    <property type="term" value="C:membrane"/>
    <property type="evidence" value="ECO:0007669"/>
    <property type="project" value="UniProtKB-SubCell"/>
</dbReference>
<keyword evidence="9 12" id="KW-0503">Monooxygenase</keyword>
<feature type="binding site" description="axial binding residue" evidence="11">
    <location>
        <position position="65"/>
    </location>
    <ligand>
        <name>heme</name>
        <dbReference type="ChEBI" id="CHEBI:30413"/>
    </ligand>
    <ligandPart>
        <name>Fe</name>
        <dbReference type="ChEBI" id="CHEBI:18248"/>
    </ligandPart>
</feature>
<keyword evidence="10" id="KW-0472">Membrane</keyword>
<dbReference type="EMBL" id="BTSY01000246">
    <property type="protein sequence ID" value="GMT37742.1"/>
    <property type="molecule type" value="Genomic_DNA"/>
</dbReference>